<accession>A0A6G1SKM2</accession>
<gene>
    <name evidence="4" type="primary">DDAH1</name>
    <name evidence="4" type="ORF">g.13282</name>
</gene>
<evidence type="ECO:0000256" key="2">
    <source>
        <dbReference type="ARBA" id="ARBA00022801"/>
    </source>
</evidence>
<evidence type="ECO:0000256" key="1">
    <source>
        <dbReference type="ARBA" id="ARBA00008532"/>
    </source>
</evidence>
<dbReference type="PANTHER" id="PTHR12737:SF9">
    <property type="entry name" value="DIMETHYLARGININASE"/>
    <property type="match status" value="1"/>
</dbReference>
<feature type="compositionally biased region" description="Basic residues" evidence="3">
    <location>
        <begin position="52"/>
        <end position="65"/>
    </location>
</feature>
<dbReference type="GO" id="GO:0045429">
    <property type="term" value="P:positive regulation of nitric oxide biosynthetic process"/>
    <property type="evidence" value="ECO:0007669"/>
    <property type="project" value="TreeGrafter"/>
</dbReference>
<proteinExistence type="inferred from homology"/>
<dbReference type="AlphaFoldDB" id="A0A6G1SKM2"/>
<protein>
    <submittedName>
        <fullName evidence="4">N(G),N(G)-dimethylarginine dimethylaminohydrolase 1</fullName>
    </submittedName>
</protein>
<comment type="similarity">
    <text evidence="1">Belongs to the DDAH family.</text>
</comment>
<feature type="compositionally biased region" description="Low complexity" evidence="3">
    <location>
        <begin position="40"/>
        <end position="49"/>
    </location>
</feature>
<dbReference type="GO" id="GO:0016403">
    <property type="term" value="F:dimethylargininase activity"/>
    <property type="evidence" value="ECO:0007669"/>
    <property type="project" value="TreeGrafter"/>
</dbReference>
<keyword evidence="2 4" id="KW-0378">Hydrolase</keyword>
<feature type="region of interest" description="Disordered" evidence="3">
    <location>
        <begin position="33"/>
        <end position="84"/>
    </location>
</feature>
<reference evidence="4" key="1">
    <citation type="submission" date="2018-10" db="EMBL/GenBank/DDBJ databases">
        <title>Transcriptome assembly of Aceria tosichella (Wheat curl mite) Type 2.</title>
        <authorList>
            <person name="Scully E.D."/>
            <person name="Geib S.M."/>
            <person name="Palmer N.A."/>
            <person name="Gupta A.K."/>
            <person name="Sarath G."/>
            <person name="Tatineni S."/>
        </authorList>
    </citation>
    <scope>NUCLEOTIDE SEQUENCE</scope>
    <source>
        <strain evidence="4">LincolnNE</strain>
    </source>
</reference>
<dbReference type="FunFam" id="3.75.10.10:FF:000004">
    <property type="entry name" value="N(G),N(G)-dimethylarginine dimethylaminohydrolase 1"/>
    <property type="match status" value="1"/>
</dbReference>
<dbReference type="EMBL" id="GGYP01005956">
    <property type="protein sequence ID" value="MDE50727.1"/>
    <property type="molecule type" value="Transcribed_RNA"/>
</dbReference>
<name>A0A6G1SKM2_9ACAR</name>
<dbReference type="InterPro" id="IPR033199">
    <property type="entry name" value="DDAH-like"/>
</dbReference>
<organism evidence="4">
    <name type="scientific">Aceria tosichella</name>
    <name type="common">wheat curl mite</name>
    <dbReference type="NCBI Taxonomy" id="561515"/>
    <lineage>
        <taxon>Eukaryota</taxon>
        <taxon>Metazoa</taxon>
        <taxon>Ecdysozoa</taxon>
        <taxon>Arthropoda</taxon>
        <taxon>Chelicerata</taxon>
        <taxon>Arachnida</taxon>
        <taxon>Acari</taxon>
        <taxon>Acariformes</taxon>
        <taxon>Trombidiformes</taxon>
        <taxon>Prostigmata</taxon>
        <taxon>Eupodina</taxon>
        <taxon>Eriophyoidea</taxon>
        <taxon>Eriophyidae</taxon>
        <taxon>Eriophyinae</taxon>
        <taxon>Aceriini</taxon>
        <taxon>Aceria</taxon>
    </lineage>
</organism>
<dbReference type="SUPFAM" id="SSF55909">
    <property type="entry name" value="Pentein"/>
    <property type="match status" value="1"/>
</dbReference>
<dbReference type="GO" id="GO:0016597">
    <property type="term" value="F:amino acid binding"/>
    <property type="evidence" value="ECO:0007669"/>
    <property type="project" value="TreeGrafter"/>
</dbReference>
<evidence type="ECO:0000313" key="4">
    <source>
        <dbReference type="EMBL" id="MDE50727.1"/>
    </source>
</evidence>
<dbReference type="Gene3D" id="3.75.10.10">
    <property type="entry name" value="L-arginine/glycine Amidinotransferase, Chain A"/>
    <property type="match status" value="1"/>
</dbReference>
<dbReference type="PANTHER" id="PTHR12737">
    <property type="entry name" value="DIMETHYLARGININE DIMETHYLAMINOHYDROLASE"/>
    <property type="match status" value="1"/>
</dbReference>
<dbReference type="GO" id="GO:0000052">
    <property type="term" value="P:citrulline metabolic process"/>
    <property type="evidence" value="ECO:0007669"/>
    <property type="project" value="TreeGrafter"/>
</dbReference>
<sequence>MPAHFGKYNYAICRRLSRGSALSRDQANHSLTIDDETLANNNGTTTSDGKTTKGKKNKNKSKKDAKKNNGNSETEPASSYEPIDFDSANEELNNYIATLRMLNVDVIELCPDESLKYESVFVGDVAVTVNGLALLCRPRDRLDEINEVKQIIKVELNLPIIEINDETALLNGGDVLWTGREIFVGLSNETNESGARAVAAAFPEFSVTPVKVPPKDNLRLKSYITMAGPDILCINRSQEAQSILRRMEREASYNYKLITVDDDKASNVLYLNGTLIHRNDLPNSVSVLQDKIDYSRVPVKISELCKNNPYHGLDSLCLLVRKSHRIQTIV</sequence>
<dbReference type="GO" id="GO:0006525">
    <property type="term" value="P:arginine metabolic process"/>
    <property type="evidence" value="ECO:0007669"/>
    <property type="project" value="TreeGrafter"/>
</dbReference>
<evidence type="ECO:0000256" key="3">
    <source>
        <dbReference type="SAM" id="MobiDB-lite"/>
    </source>
</evidence>